<dbReference type="InterPro" id="IPR027417">
    <property type="entry name" value="P-loop_NTPase"/>
</dbReference>
<evidence type="ECO:0000313" key="3">
    <source>
        <dbReference type="Proteomes" id="UP000001916"/>
    </source>
</evidence>
<feature type="domain" description="AAA+ ATPase" evidence="1">
    <location>
        <begin position="120"/>
        <end position="250"/>
    </location>
</feature>
<proteinExistence type="predicted"/>
<dbReference type="Proteomes" id="UP000001916">
    <property type="component" value="Chromosome"/>
</dbReference>
<dbReference type="PANTHER" id="PTHR30050:SF4">
    <property type="entry name" value="ATP-BINDING PROTEIN RV3427C IN INSERTION SEQUENCE-RELATED"/>
    <property type="match status" value="1"/>
</dbReference>
<name>D7BAG9_ALLS1</name>
<dbReference type="SUPFAM" id="SSF52540">
    <property type="entry name" value="P-loop containing nucleoside triphosphate hydrolases"/>
    <property type="match status" value="1"/>
</dbReference>
<dbReference type="HOGENOM" id="CLU_1093298_0_0_0"/>
<dbReference type="AlphaFoldDB" id="D7BAG9"/>
<dbReference type="Gene3D" id="3.40.50.300">
    <property type="entry name" value="P-loop containing nucleotide triphosphate hydrolases"/>
    <property type="match status" value="1"/>
</dbReference>
<dbReference type="EMBL" id="CP002042">
    <property type="protein sequence ID" value="ADH62491.1"/>
    <property type="molecule type" value="Genomic_DNA"/>
</dbReference>
<dbReference type="RefSeq" id="WP_013157085.1">
    <property type="nucleotide sequence ID" value="NC_014212.1"/>
</dbReference>
<evidence type="ECO:0000313" key="2">
    <source>
        <dbReference type="EMBL" id="ADH62491.1"/>
    </source>
</evidence>
<dbReference type="PANTHER" id="PTHR30050">
    <property type="entry name" value="CHROMOSOMAL REPLICATION INITIATOR PROTEIN DNAA"/>
    <property type="match status" value="1"/>
</dbReference>
<reference evidence="2 3" key="1">
    <citation type="journal article" date="2010" name="Stand. Genomic Sci.">
        <title>Complete genome sequence of Meiothermus silvanus type strain (VI-R2).</title>
        <authorList>
            <person name="Sikorski J."/>
            <person name="Tindall B.J."/>
            <person name="Lowry S."/>
            <person name="Lucas S."/>
            <person name="Nolan M."/>
            <person name="Copeland A."/>
            <person name="Glavina Del Rio T."/>
            <person name="Tice H."/>
            <person name="Cheng J.F."/>
            <person name="Han C."/>
            <person name="Pitluck S."/>
            <person name="Liolios K."/>
            <person name="Ivanova N."/>
            <person name="Mavromatis K."/>
            <person name="Mikhailova N."/>
            <person name="Pati A."/>
            <person name="Goodwin L."/>
            <person name="Chen A."/>
            <person name="Palaniappan K."/>
            <person name="Land M."/>
            <person name="Hauser L."/>
            <person name="Chang Y.J."/>
            <person name="Jeffries C.D."/>
            <person name="Rohde M."/>
            <person name="Goker M."/>
            <person name="Woyke T."/>
            <person name="Bristow J."/>
            <person name="Eisen J.A."/>
            <person name="Markowitz V."/>
            <person name="Hugenholtz P."/>
            <person name="Kyrpides N.C."/>
            <person name="Klenk H.P."/>
            <person name="Lapidus A."/>
        </authorList>
    </citation>
    <scope>NUCLEOTIDE SEQUENCE [LARGE SCALE GENOMIC DNA]</scope>
    <source>
        <strain evidence="3">ATCC 700542 / DSM 9946 / VI-R2</strain>
    </source>
</reference>
<dbReference type="InterPro" id="IPR003593">
    <property type="entry name" value="AAA+_ATPase"/>
</dbReference>
<gene>
    <name evidence="2" type="ordered locus">Mesil_0562</name>
</gene>
<evidence type="ECO:0000259" key="1">
    <source>
        <dbReference type="SMART" id="SM00382"/>
    </source>
</evidence>
<dbReference type="OrthoDB" id="2052561at2"/>
<dbReference type="InterPro" id="IPR002611">
    <property type="entry name" value="IstB_ATP-bd"/>
</dbReference>
<accession>D7BAG9</accession>
<dbReference type="eggNOG" id="COG1484">
    <property type="taxonomic scope" value="Bacteria"/>
</dbReference>
<dbReference type="GO" id="GO:0005524">
    <property type="term" value="F:ATP binding"/>
    <property type="evidence" value="ECO:0007669"/>
    <property type="project" value="InterPro"/>
</dbReference>
<dbReference type="GO" id="GO:0006260">
    <property type="term" value="P:DNA replication"/>
    <property type="evidence" value="ECO:0007669"/>
    <property type="project" value="TreeGrafter"/>
</dbReference>
<organism evidence="2 3">
    <name type="scientific">Allomeiothermus silvanus (strain ATCC 700542 / DSM 9946 / NBRC 106475 / NCIMB 13440 / VI-R2)</name>
    <name type="common">Thermus silvanus</name>
    <dbReference type="NCBI Taxonomy" id="526227"/>
    <lineage>
        <taxon>Bacteria</taxon>
        <taxon>Thermotogati</taxon>
        <taxon>Deinococcota</taxon>
        <taxon>Deinococci</taxon>
        <taxon>Thermales</taxon>
        <taxon>Thermaceae</taxon>
        <taxon>Allomeiothermus</taxon>
    </lineage>
</organism>
<keyword evidence="3" id="KW-1185">Reference proteome</keyword>
<protein>
    <submittedName>
        <fullName evidence="2">AAA ATPase</fullName>
    </submittedName>
</protein>
<dbReference type="STRING" id="526227.Mesil_0562"/>
<sequence>MDTHRRAVLNLAPLLEAAKGKRGQEIPTDPTLPPCPLCGAPGLAGYAFARPSQIEHDCDCAYLEPERYQGALMGAWRRHTAPRLLERDLEGFPRYRAYLEKPVEVHGGNRTAIGAVQGYQGGLLYLWGPPGVGKTHLALRLAYRLAQEGRFVRFKSELDFLAEERLAAVGEAVLPSYERLVIDDVGKSRPTPFTLERLYALFEGGSTGRYDLILTANLPPEAYARRLGDLGEAVLSRIMGGLVASVEGPDLRKA</sequence>
<dbReference type="KEGG" id="msv:Mesil_0562"/>
<dbReference type="CDD" id="cd00009">
    <property type="entry name" value="AAA"/>
    <property type="match status" value="1"/>
</dbReference>
<dbReference type="SMART" id="SM00382">
    <property type="entry name" value="AAA"/>
    <property type="match status" value="1"/>
</dbReference>
<dbReference type="Pfam" id="PF01695">
    <property type="entry name" value="IstB_IS21"/>
    <property type="match status" value="1"/>
</dbReference>